<evidence type="ECO:0000259" key="1">
    <source>
        <dbReference type="PROSITE" id="PS51379"/>
    </source>
</evidence>
<dbReference type="AlphaFoldDB" id="A0A498H0T0"/>
<sequence length="283" mass="31424">MDNKVYFWIEQEIRSFLADPVINRLSPDCQEPAWDSPLIGVSRGDDPLYQEFLESIGPFYWTPLEAFRTAFPGSDVTAADLAVIVWALPQTEATRRDHRAASELPSRRWSLSRHYGEEVNDQIRDRLASLLTEAGYPAVAPSRLPAWRREESERFGTASCWSERHAAYASGLGTFGLCDGLITERGKAVRFGSVIARIDLPPTPRPYATHTAYCLGKDGCTACIRRCPAGAISAAGHDKERCFAYIREVTMATVEREIGIPVASCGLCQTGVPCEARRPGRRQ</sequence>
<accession>A0A498H0T0</accession>
<dbReference type="RefSeq" id="WP_128694213.1">
    <property type="nucleotide sequence ID" value="NZ_LHQS01000002.1"/>
</dbReference>
<dbReference type="PANTHER" id="PTHR42827:SF1">
    <property type="entry name" value="IRON-SULFUR CLUSTER-BINDING PROTEIN"/>
    <property type="match status" value="1"/>
</dbReference>
<evidence type="ECO:0000313" key="2">
    <source>
        <dbReference type="EMBL" id="RXE56422.1"/>
    </source>
</evidence>
<dbReference type="PANTHER" id="PTHR42827">
    <property type="entry name" value="IRON-SULFUR CLUSTER-BINDING PROTEIN-RELATED"/>
    <property type="match status" value="1"/>
</dbReference>
<evidence type="ECO:0000313" key="3">
    <source>
        <dbReference type="Proteomes" id="UP000290932"/>
    </source>
</evidence>
<dbReference type="EMBL" id="LHQS01000002">
    <property type="protein sequence ID" value="RXE56422.1"/>
    <property type="molecule type" value="Genomic_DNA"/>
</dbReference>
<dbReference type="Proteomes" id="UP000290932">
    <property type="component" value="Unassembled WGS sequence"/>
</dbReference>
<proteinExistence type="predicted"/>
<reference evidence="2 3" key="1">
    <citation type="journal article" date="2015" name="Int. J. Syst. Evol. Microbiol.">
        <title>Methanoculleus taiwanensis sp. nov., a methanogen isolated from deep marine sediment at the deformation front area near Taiwan.</title>
        <authorList>
            <person name="Weng C.Y."/>
            <person name="Chen S.C."/>
            <person name="Lai M.C."/>
            <person name="Wu S.Y."/>
            <person name="Lin S."/>
            <person name="Yang T.F."/>
            <person name="Chen P.C."/>
        </authorList>
    </citation>
    <scope>NUCLEOTIDE SEQUENCE [LARGE SCALE GENOMIC DNA]</scope>
    <source>
        <strain evidence="2 3">CYW4</strain>
    </source>
</reference>
<name>A0A498H0T0_9EURY</name>
<feature type="domain" description="4Fe-4S ferredoxin-type" evidence="1">
    <location>
        <begin position="204"/>
        <end position="237"/>
    </location>
</feature>
<keyword evidence="3" id="KW-1185">Reference proteome</keyword>
<gene>
    <name evidence="2" type="ORF">ABH15_10085</name>
</gene>
<organism evidence="2 3">
    <name type="scientific">Methanoculleus taiwanensis</name>
    <dbReference type="NCBI Taxonomy" id="1550565"/>
    <lineage>
        <taxon>Archaea</taxon>
        <taxon>Methanobacteriati</taxon>
        <taxon>Methanobacteriota</taxon>
        <taxon>Stenosarchaea group</taxon>
        <taxon>Methanomicrobia</taxon>
        <taxon>Methanomicrobiales</taxon>
        <taxon>Methanomicrobiaceae</taxon>
        <taxon>Methanoculleus</taxon>
    </lineage>
</organism>
<comment type="caution">
    <text evidence="2">The sequence shown here is derived from an EMBL/GenBank/DDBJ whole genome shotgun (WGS) entry which is preliminary data.</text>
</comment>
<protein>
    <submittedName>
        <fullName evidence="2">4Fe-4S ferredoxin</fullName>
    </submittedName>
</protein>
<dbReference type="OrthoDB" id="23478at2157"/>
<dbReference type="InterPro" id="IPR017896">
    <property type="entry name" value="4Fe4S_Fe-S-bd"/>
</dbReference>
<dbReference type="PROSITE" id="PS51379">
    <property type="entry name" value="4FE4S_FER_2"/>
    <property type="match status" value="1"/>
</dbReference>